<keyword evidence="2" id="KW-0732">Signal</keyword>
<name>A0ABS9ZY14_9SPHI</name>
<evidence type="ECO:0000256" key="1">
    <source>
        <dbReference type="SAM" id="MobiDB-lite"/>
    </source>
</evidence>
<feature type="non-terminal residue" evidence="3">
    <location>
        <position position="1012"/>
    </location>
</feature>
<evidence type="ECO:0000256" key="2">
    <source>
        <dbReference type="SAM" id="SignalP"/>
    </source>
</evidence>
<sequence length="1012" mass="102899">MSNKYLCGNSLKKNATERLFKVSVIILLYLLFCCSASAQICGTSGIDGPSTNANPVNTYYPIPLNKDVTLSIGSTFIFLDPVPLDDPNYGNSYGKIGIRAGDLILIIQMQDAIINFENNNLYGASNNKSGPDNLGGTGYTGLGFSGKYEYVIATNNLPLTGGTLTFKGANNGGTINEYNNSAATSNRGQRRFQIVRVPQYSNLVLTSNVTTPPYNGRAGGVIAFDVAGTMSFGGYKIDASERGFRGGYAPKLVGIGENLRDVYVGPSSINTSVGKGEGIAGTPRFMYDGFNQVDNGSDGLPGGSSGKGAPANAGGGGNNHNAGGGGGANGGDGGVGGDGWAGAGGANPTPNGGRPGTKVPIDITRLIMGGGGGGGNANDALSGVIGGVGGGIVLINVERILGNGTILANGGNGKRGALGNSPDGAGGGGAGGTIFVRSLANSAGATLTLEANGGMGGNTANDKGNEHGPGGGAGGGMIYHNVPGAVVFTKVDFGKSGKADDGKGIPHGAADGKAGSVYGFSNAELPNHLKGGGKICYPELTVTLSEANPGIPGSRNPGSTAVYTLTISNSPNGGNAGDVLANLNLPPGFTISSIAANLTGNASGPLIPSFTQTGNVYSFGSYNISPGDQVVFTINVNIANTVSPGMHHTSAQATYLDPTRTFLNPDRRITPFQNAFSGANTNYESGDQANVAGINYNGNLPASITEDVHINAKPKPNDLTLDVIECDDKAAGQLTATDPDEVHTPQNLVYSLEGTYDTTKGTLTLNSDGTFLFLPATRFFGTITIKFRVTDRLGAYDIGTLIINQPKPLIYANPTIGNISCFGGSDGNIIINAGGGVGTLTYSWTGPDSFSSINKDISNLKAGTYYLKVTDANNCSITEGYEITQPALITATESHTVINCNGGSSTVTLTANGGNGSYQYTFNGVTNSTGVFNNIPAGTYTWSVTDGKSCAPATGSVTVTEPALITATENHTVIDCNGGSSTVTLTANGGNGSYQYTLNGVTNSTGVFNNIA</sequence>
<gene>
    <name evidence="3" type="ORF">MMF97_10725</name>
</gene>
<dbReference type="InterPro" id="IPR013783">
    <property type="entry name" value="Ig-like_fold"/>
</dbReference>
<feature type="chain" id="PRO_5045445630" evidence="2">
    <location>
        <begin position="39"/>
        <end position="1012"/>
    </location>
</feature>
<dbReference type="EMBL" id="JALGBH010000002">
    <property type="protein sequence ID" value="MCJ0743187.1"/>
    <property type="molecule type" value="Genomic_DNA"/>
</dbReference>
<organism evidence="3 4">
    <name type="scientific">Pedobacter montanisoli</name>
    <dbReference type="NCBI Taxonomy" id="2923277"/>
    <lineage>
        <taxon>Bacteria</taxon>
        <taxon>Pseudomonadati</taxon>
        <taxon>Bacteroidota</taxon>
        <taxon>Sphingobacteriia</taxon>
        <taxon>Sphingobacteriales</taxon>
        <taxon>Sphingobacteriaceae</taxon>
        <taxon>Pedobacter</taxon>
    </lineage>
</organism>
<keyword evidence="4" id="KW-1185">Reference proteome</keyword>
<feature type="region of interest" description="Disordered" evidence="1">
    <location>
        <begin position="290"/>
        <end position="360"/>
    </location>
</feature>
<comment type="caution">
    <text evidence="3">The sequence shown here is derived from an EMBL/GenBank/DDBJ whole genome shotgun (WGS) entry which is preliminary data.</text>
</comment>
<protein>
    <submittedName>
        <fullName evidence="3">Ig-like domain-containing protein</fullName>
    </submittedName>
</protein>
<feature type="signal peptide" evidence="2">
    <location>
        <begin position="1"/>
        <end position="38"/>
    </location>
</feature>
<dbReference type="Gene3D" id="2.60.40.10">
    <property type="entry name" value="Immunoglobulins"/>
    <property type="match status" value="1"/>
</dbReference>
<proteinExistence type="predicted"/>
<accession>A0ABS9ZY14</accession>
<dbReference type="Pfam" id="PF13573">
    <property type="entry name" value="SprB"/>
    <property type="match status" value="1"/>
</dbReference>
<dbReference type="Proteomes" id="UP001165460">
    <property type="component" value="Unassembled WGS sequence"/>
</dbReference>
<dbReference type="Pfam" id="PF17963">
    <property type="entry name" value="Big_9"/>
    <property type="match status" value="1"/>
</dbReference>
<dbReference type="RefSeq" id="WP_243362279.1">
    <property type="nucleotide sequence ID" value="NZ_JALGBH010000002.1"/>
</dbReference>
<evidence type="ECO:0000313" key="4">
    <source>
        <dbReference type="Proteomes" id="UP001165460"/>
    </source>
</evidence>
<reference evidence="3" key="1">
    <citation type="submission" date="2022-03" db="EMBL/GenBank/DDBJ databases">
        <authorList>
            <person name="Woo C.Y."/>
        </authorList>
    </citation>
    <scope>NUCLEOTIDE SEQUENCE</scope>
    <source>
        <strain evidence="3">CYS-01</strain>
    </source>
</reference>
<feature type="compositionally biased region" description="Gly residues" evidence="1">
    <location>
        <begin position="313"/>
        <end position="345"/>
    </location>
</feature>
<evidence type="ECO:0000313" key="3">
    <source>
        <dbReference type="EMBL" id="MCJ0743187.1"/>
    </source>
</evidence>
<dbReference type="InterPro" id="IPR025667">
    <property type="entry name" value="SprB_repeat"/>
</dbReference>